<dbReference type="Pfam" id="PF07596">
    <property type="entry name" value="SBP_bac_10"/>
    <property type="match status" value="1"/>
</dbReference>
<gene>
    <name evidence="8" type="ORF">Pla108_13200</name>
</gene>
<keyword evidence="9" id="KW-1185">Reference proteome</keyword>
<evidence type="ECO:0000256" key="6">
    <source>
        <dbReference type="SAM" id="MobiDB-lite"/>
    </source>
</evidence>
<dbReference type="RefSeq" id="WP_146444052.1">
    <property type="nucleotide sequence ID" value="NZ_SJPR01000001.1"/>
</dbReference>
<comment type="subcellular location">
    <subcellularLocation>
        <location evidence="1">Membrane</location>
        <topology evidence="1">Single-pass membrane protein</topology>
    </subcellularLocation>
</comment>
<evidence type="ECO:0000256" key="3">
    <source>
        <dbReference type="ARBA" id="ARBA00022692"/>
    </source>
</evidence>
<evidence type="ECO:0000313" key="8">
    <source>
        <dbReference type="EMBL" id="TWU00371.1"/>
    </source>
</evidence>
<dbReference type="InterPro" id="IPR011453">
    <property type="entry name" value="DUF1559"/>
</dbReference>
<keyword evidence="5" id="KW-0472">Membrane</keyword>
<keyword evidence="2" id="KW-0488">Methylation</keyword>
<sequence>MSQTPRRPSAITTYALLGAVALSGVVGCGGWSQNDVRALGIRRVDDPEEDEERPPAAATQKEEPNSQPAALPVASATAPAGPSQVAATDDQAISDTVPPPTAPLSAVERASRSEANLERIAEAMVAYRDAKGVYPPAAVYDASGAPLLSWRVALLPYLGHERLYSFFDLKQPWYAPANKRLLKYIPAVFQAPERFDEKTCYRLPIGSGTLFPERKSLLPQRVEDGLANTVMLLEADQAVAWTEPNEMEIDLANPGAGLGALRSGSIYLAWASGMVGSVADDTRQADLKAMFTPDSGEPFGFASVNHPIDPGAVEVAAIEPESAVADPEERRPGGDASPPSASSEVTKLSGVYRRAASLALTRGDHGPAWRWFYGAAALGDVAPDLFEWYPALRRPAFGLHYGVALIEPERATRNGDREPTIVKTDARTRTEFLRRTAPFGEEILEAVERSAEGVALVRLAPPASAVGQAPRRGNRETPRVVTYFGGGTLAEMKRLAELEGCDVLVVLEKSVSTRGGKPRQQFRVSVTDLVRDESLLRAPRVTLEPGEELRDSKAYQELVWSWRDLLEDGLSPGEWPVTLRESIAAKRVTALGASNDPFPPRAISEIGYYRSRRLVDAQEVLLALRELLGEERAMALVLGDAGKRERVLRDWLPPQDPEQLVEEAARNQARVAAVDDD</sequence>
<evidence type="ECO:0000259" key="7">
    <source>
        <dbReference type="Pfam" id="PF07596"/>
    </source>
</evidence>
<dbReference type="OrthoDB" id="285651at2"/>
<protein>
    <recommendedName>
        <fullName evidence="7">DUF1559 domain-containing protein</fullName>
    </recommendedName>
</protein>
<feature type="domain" description="DUF1559" evidence="7">
    <location>
        <begin position="109"/>
        <end position="194"/>
    </location>
</feature>
<reference evidence="8 9" key="1">
    <citation type="submission" date="2019-02" db="EMBL/GenBank/DDBJ databases">
        <title>Deep-cultivation of Planctomycetes and their phenomic and genomic characterization uncovers novel biology.</title>
        <authorList>
            <person name="Wiegand S."/>
            <person name="Jogler M."/>
            <person name="Boedeker C."/>
            <person name="Pinto D."/>
            <person name="Vollmers J."/>
            <person name="Rivas-Marin E."/>
            <person name="Kohn T."/>
            <person name="Peeters S.H."/>
            <person name="Heuer A."/>
            <person name="Rast P."/>
            <person name="Oberbeckmann S."/>
            <person name="Bunk B."/>
            <person name="Jeske O."/>
            <person name="Meyerdierks A."/>
            <person name="Storesund J.E."/>
            <person name="Kallscheuer N."/>
            <person name="Luecker S."/>
            <person name="Lage O.M."/>
            <person name="Pohl T."/>
            <person name="Merkel B.J."/>
            <person name="Hornburger P."/>
            <person name="Mueller R.-W."/>
            <person name="Bruemmer F."/>
            <person name="Labrenz M."/>
            <person name="Spormann A.M."/>
            <person name="Op Den Camp H."/>
            <person name="Overmann J."/>
            <person name="Amann R."/>
            <person name="Jetten M.S.M."/>
            <person name="Mascher T."/>
            <person name="Medema M.H."/>
            <person name="Devos D.P."/>
            <person name="Kaster A.-K."/>
            <person name="Ovreas L."/>
            <person name="Rohde M."/>
            <person name="Galperin M.Y."/>
            <person name="Jogler C."/>
        </authorList>
    </citation>
    <scope>NUCLEOTIDE SEQUENCE [LARGE SCALE GENOMIC DNA]</scope>
    <source>
        <strain evidence="8 9">Pla108</strain>
    </source>
</reference>
<dbReference type="AlphaFoldDB" id="A0A5C6ALS8"/>
<dbReference type="GO" id="GO:0016020">
    <property type="term" value="C:membrane"/>
    <property type="evidence" value="ECO:0007669"/>
    <property type="project" value="UniProtKB-SubCell"/>
</dbReference>
<feature type="compositionally biased region" description="Low complexity" evidence="6">
    <location>
        <begin position="68"/>
        <end position="80"/>
    </location>
</feature>
<evidence type="ECO:0000313" key="9">
    <source>
        <dbReference type="Proteomes" id="UP000317421"/>
    </source>
</evidence>
<organism evidence="8 9">
    <name type="scientific">Botrimarina colliarenosi</name>
    <dbReference type="NCBI Taxonomy" id="2528001"/>
    <lineage>
        <taxon>Bacteria</taxon>
        <taxon>Pseudomonadati</taxon>
        <taxon>Planctomycetota</taxon>
        <taxon>Planctomycetia</taxon>
        <taxon>Pirellulales</taxon>
        <taxon>Lacipirellulaceae</taxon>
        <taxon>Botrimarina</taxon>
    </lineage>
</organism>
<evidence type="ECO:0000256" key="2">
    <source>
        <dbReference type="ARBA" id="ARBA00022481"/>
    </source>
</evidence>
<dbReference type="EMBL" id="SJPR01000001">
    <property type="protein sequence ID" value="TWU00371.1"/>
    <property type="molecule type" value="Genomic_DNA"/>
</dbReference>
<name>A0A5C6ALS8_9BACT</name>
<dbReference type="Proteomes" id="UP000317421">
    <property type="component" value="Unassembled WGS sequence"/>
</dbReference>
<proteinExistence type="predicted"/>
<comment type="caution">
    <text evidence="8">The sequence shown here is derived from an EMBL/GenBank/DDBJ whole genome shotgun (WGS) entry which is preliminary data.</text>
</comment>
<evidence type="ECO:0000256" key="5">
    <source>
        <dbReference type="ARBA" id="ARBA00023136"/>
    </source>
</evidence>
<evidence type="ECO:0000256" key="1">
    <source>
        <dbReference type="ARBA" id="ARBA00004167"/>
    </source>
</evidence>
<dbReference type="PANTHER" id="PTHR30093">
    <property type="entry name" value="GENERAL SECRETION PATHWAY PROTEIN G"/>
    <property type="match status" value="1"/>
</dbReference>
<keyword evidence="3" id="KW-0812">Transmembrane</keyword>
<keyword evidence="4" id="KW-1133">Transmembrane helix</keyword>
<dbReference type="PROSITE" id="PS51257">
    <property type="entry name" value="PROKAR_LIPOPROTEIN"/>
    <property type="match status" value="1"/>
</dbReference>
<dbReference type="PANTHER" id="PTHR30093:SF44">
    <property type="entry name" value="TYPE II SECRETION SYSTEM CORE PROTEIN G"/>
    <property type="match status" value="1"/>
</dbReference>
<feature type="region of interest" description="Disordered" evidence="6">
    <location>
        <begin position="322"/>
        <end position="345"/>
    </location>
</feature>
<evidence type="ECO:0000256" key="4">
    <source>
        <dbReference type="ARBA" id="ARBA00022989"/>
    </source>
</evidence>
<accession>A0A5C6ALS8</accession>
<feature type="region of interest" description="Disordered" evidence="6">
    <location>
        <begin position="42"/>
        <end position="110"/>
    </location>
</feature>